<organism evidence="1 2">
    <name type="scientific">Cutibacterium modestum</name>
    <dbReference type="NCBI Taxonomy" id="2559073"/>
    <lineage>
        <taxon>Bacteria</taxon>
        <taxon>Bacillati</taxon>
        <taxon>Actinomycetota</taxon>
        <taxon>Actinomycetes</taxon>
        <taxon>Propionibacteriales</taxon>
        <taxon>Propionibacteriaceae</taxon>
        <taxon>Cutibacterium</taxon>
    </lineage>
</organism>
<proteinExistence type="predicted"/>
<dbReference type="EMBL" id="AP024747">
    <property type="protein sequence ID" value="BCY26163.1"/>
    <property type="molecule type" value="Genomic_DNA"/>
</dbReference>
<dbReference type="AlphaFoldDB" id="A0AAD1KRJ5"/>
<reference evidence="1" key="1">
    <citation type="submission" date="2021-06" db="EMBL/GenBank/DDBJ databases">
        <title>Genome sequence of Cutibacterium modestum strain KB17-24694.</title>
        <authorList>
            <person name="Dekio I."/>
            <person name="Asahina A."/>
            <person name="Nishida M."/>
        </authorList>
    </citation>
    <scope>NUCLEOTIDE SEQUENCE</scope>
    <source>
        <strain evidence="1">KB17-24694</strain>
    </source>
</reference>
<accession>A0AAD1KRJ5</accession>
<name>A0AAD1KRJ5_9ACTN</name>
<gene>
    <name evidence="1" type="ORF">KB1_21530</name>
</gene>
<evidence type="ECO:0000313" key="2">
    <source>
        <dbReference type="Proteomes" id="UP000825072"/>
    </source>
</evidence>
<sequence>MLSFLAVTFASSAVRGHLIAITGTSICGSPGERVPYPTDKDHSVVALKWVVLPVVFHTAAIEESPDLYLNPSPRLQGRARHPSERITSLTTTTRVFRSGIMRP</sequence>
<evidence type="ECO:0000313" key="1">
    <source>
        <dbReference type="EMBL" id="BCY26163.1"/>
    </source>
</evidence>
<dbReference type="Proteomes" id="UP000825072">
    <property type="component" value="Chromosome 1"/>
</dbReference>
<protein>
    <submittedName>
        <fullName evidence="1">Uncharacterized protein</fullName>
    </submittedName>
</protein>